<proteinExistence type="predicted"/>
<reference evidence="1 2" key="1">
    <citation type="submission" date="2024-04" db="EMBL/GenBank/DDBJ databases">
        <authorList>
            <person name="Abashina T."/>
            <person name="Shaikin A."/>
        </authorList>
    </citation>
    <scope>NUCLEOTIDE SEQUENCE [LARGE SCALE GENOMIC DNA]</scope>
    <source>
        <strain evidence="1 2">AAFK</strain>
    </source>
</reference>
<protein>
    <recommendedName>
        <fullName evidence="3">Zinc-finger domain-containing protein</fullName>
    </recommendedName>
</protein>
<accession>A0ABU9DD00</accession>
<evidence type="ECO:0000313" key="1">
    <source>
        <dbReference type="EMBL" id="MEK8090826.1"/>
    </source>
</evidence>
<dbReference type="Proteomes" id="UP001446205">
    <property type="component" value="Unassembled WGS sequence"/>
</dbReference>
<organism evidence="1 2">
    <name type="scientific">Thermithiobacillus plumbiphilus</name>
    <dbReference type="NCBI Taxonomy" id="1729899"/>
    <lineage>
        <taxon>Bacteria</taxon>
        <taxon>Pseudomonadati</taxon>
        <taxon>Pseudomonadota</taxon>
        <taxon>Acidithiobacillia</taxon>
        <taxon>Acidithiobacillales</taxon>
        <taxon>Thermithiobacillaceae</taxon>
        <taxon>Thermithiobacillus</taxon>
    </lineage>
</organism>
<evidence type="ECO:0000313" key="2">
    <source>
        <dbReference type="Proteomes" id="UP001446205"/>
    </source>
</evidence>
<name>A0ABU9DD00_9PROT</name>
<comment type="caution">
    <text evidence="1">The sequence shown here is derived from an EMBL/GenBank/DDBJ whole genome shotgun (WGS) entry which is preliminary data.</text>
</comment>
<keyword evidence="2" id="KW-1185">Reference proteome</keyword>
<dbReference type="RefSeq" id="WP_341371881.1">
    <property type="nucleotide sequence ID" value="NZ_JBBPCO010000016.1"/>
</dbReference>
<dbReference type="EMBL" id="JBBPCO010000016">
    <property type="protein sequence ID" value="MEK8090826.1"/>
    <property type="molecule type" value="Genomic_DNA"/>
</dbReference>
<evidence type="ECO:0008006" key="3">
    <source>
        <dbReference type="Google" id="ProtNLM"/>
    </source>
</evidence>
<gene>
    <name evidence="1" type="ORF">WOB96_13795</name>
</gene>
<sequence>MISSISEHLDTDHDGAHPDEILLDQWRAEILDPSLSQQVADHVRECRQCQQQSSQASLWVKHLDSLPHPHLRPRAAPRKLPGMAPVYRFGAALATLVLVAGLGWQMQSQQRAPVNVAMDDQKALQDPGTRELLSDLEFYRWLAEHPEVLQKNHHDA</sequence>